<evidence type="ECO:0000313" key="2">
    <source>
        <dbReference type="EMBL" id="VAW60122.1"/>
    </source>
</evidence>
<sequence>MDVKNPELQLANDFVKYTDHNIYLTGKAGTGKTTFLHRLKESSPKRMIVTAPTGVAAINAGGVTLHSFFQMPFGPFIPGSDAHQQTQHRKINKEKISIIKSLDLLVIDEISMVRADLLDGVDAILRRYKHRDRPFGGVQLLMIGDLHQLSPVIKDDEWALLKPYYDTGYFFSSNALKQTDMVSIELKHIYRQSDAHFIELLNKVRDNRLDAQSFQVLNTRHIPDFKPKDGENYITLTTHNRLADDINCQRMDSLHLKPFVFKAEIEGDYPENIYPTAEELTLKEGAQVMFVRNDSSTDKKYFNGKIGKIVQIGKEGVSVKCPGDSANIFVEEVTWENIRYTLDEETKEISEKLIGSFHQVPLRMAWAITIHKSQGLTFEHAIIDAHAAFSHGQVYVALSRCKTFEGMVLSTPVSQRAVKTDRTVSQFTHHVSQHLPDAGQLMSAKVAYQQKLLLECFNYKQLHFDLEKLVKLLRQNLNVIQFSGIEAAEQMLKATVDDVFIVAEKFQRQLQSLFVSEEVIKATPQENEKLQERVKKASRYFVDKLLTGIVEWNNNFSSASDNTEVNKKIAKAVDELGHTLMLKLAGSGSCEQGFSIEAYMDALAHAEIAFNSQPDTRKTKPDYSSMDIAHPELLKLLSEWRAKQAEEEAVDRYRIVHQSVLVGIVNSLPDTLPALLMIKGVGKHTGDKYGAQLVAIVAEYCKTHAIEPPPVSQQVVVVAEKSVRPDTKKISYELYLQGKTTGEIAEQRELVESTIEGHLTHYVALGKLNVNDFISAEKLNAIGKVLEENETESMGQIKEQLGEGFSYAEIRMVQAYRKKVFSEIEEKHDVVKF</sequence>
<dbReference type="InterPro" id="IPR027417">
    <property type="entry name" value="P-loop_NTPase"/>
</dbReference>
<gene>
    <name evidence="2" type="ORF">MNBD_GAMMA11-1019</name>
</gene>
<dbReference type="GO" id="GO:0003676">
    <property type="term" value="F:nucleic acid binding"/>
    <property type="evidence" value="ECO:0007669"/>
    <property type="project" value="InterPro"/>
</dbReference>
<dbReference type="InterPro" id="IPR002121">
    <property type="entry name" value="HRDC_dom"/>
</dbReference>
<dbReference type="GO" id="GO:0000723">
    <property type="term" value="P:telomere maintenance"/>
    <property type="evidence" value="ECO:0007669"/>
    <property type="project" value="InterPro"/>
</dbReference>
<protein>
    <submittedName>
        <fullName evidence="2">DNA repair and recombination protein, putative helicase</fullName>
    </submittedName>
</protein>
<keyword evidence="2" id="KW-0067">ATP-binding</keyword>
<dbReference type="InterPro" id="IPR051055">
    <property type="entry name" value="PIF1_helicase"/>
</dbReference>
<name>A0A3B0X9H5_9ZZZZ</name>
<evidence type="ECO:0000259" key="1">
    <source>
        <dbReference type="PROSITE" id="PS50967"/>
    </source>
</evidence>
<dbReference type="FunFam" id="3.40.50.300:FF:001498">
    <property type="entry name" value="ATP-dependent DNA helicase"/>
    <property type="match status" value="1"/>
</dbReference>
<dbReference type="InterPro" id="IPR044876">
    <property type="entry name" value="HRDC_dom_sf"/>
</dbReference>
<proteinExistence type="predicted"/>
<dbReference type="SUPFAM" id="SSF47819">
    <property type="entry name" value="HRDC-like"/>
    <property type="match status" value="1"/>
</dbReference>
<dbReference type="Pfam" id="PF00570">
    <property type="entry name" value="HRDC"/>
    <property type="match status" value="1"/>
</dbReference>
<keyword evidence="2" id="KW-0547">Nucleotide-binding</keyword>
<dbReference type="Pfam" id="PF14493">
    <property type="entry name" value="HTH_40"/>
    <property type="match status" value="1"/>
</dbReference>
<dbReference type="AlphaFoldDB" id="A0A3B0X9H5"/>
<dbReference type="PROSITE" id="PS50967">
    <property type="entry name" value="HRDC"/>
    <property type="match status" value="1"/>
</dbReference>
<dbReference type="CDD" id="cd18809">
    <property type="entry name" value="SF1_C_RecD"/>
    <property type="match status" value="1"/>
</dbReference>
<organism evidence="2">
    <name type="scientific">hydrothermal vent metagenome</name>
    <dbReference type="NCBI Taxonomy" id="652676"/>
    <lineage>
        <taxon>unclassified sequences</taxon>
        <taxon>metagenomes</taxon>
        <taxon>ecological metagenomes</taxon>
    </lineage>
</organism>
<dbReference type="Gene3D" id="2.30.30.940">
    <property type="match status" value="1"/>
</dbReference>
<dbReference type="Gene3D" id="3.40.50.300">
    <property type="entry name" value="P-loop containing nucleotide triphosphate hydrolases"/>
    <property type="match status" value="2"/>
</dbReference>
<dbReference type="InterPro" id="IPR010997">
    <property type="entry name" value="HRDC-like_sf"/>
</dbReference>
<dbReference type="PANTHER" id="PTHR47642">
    <property type="entry name" value="ATP-DEPENDENT DNA HELICASE"/>
    <property type="match status" value="1"/>
</dbReference>
<dbReference type="GO" id="GO:0000166">
    <property type="term" value="F:nucleotide binding"/>
    <property type="evidence" value="ECO:0007669"/>
    <property type="project" value="InterPro"/>
</dbReference>
<keyword evidence="2" id="KW-0347">Helicase</keyword>
<dbReference type="Pfam" id="PF05970">
    <property type="entry name" value="PIF1"/>
    <property type="match status" value="1"/>
</dbReference>
<dbReference type="SUPFAM" id="SSF52540">
    <property type="entry name" value="P-loop containing nucleoside triphosphate hydrolases"/>
    <property type="match status" value="2"/>
</dbReference>
<feature type="domain" description="HRDC" evidence="1">
    <location>
        <begin position="627"/>
        <end position="707"/>
    </location>
</feature>
<dbReference type="Gene3D" id="1.10.10.1390">
    <property type="entry name" value="ATP-dependent DNA helicase RecQ"/>
    <property type="match status" value="1"/>
</dbReference>
<dbReference type="InterPro" id="IPR029491">
    <property type="entry name" value="Helicase_HTH"/>
</dbReference>
<keyword evidence="2" id="KW-0378">Hydrolase</keyword>
<dbReference type="GO" id="GO:0003678">
    <property type="term" value="F:DNA helicase activity"/>
    <property type="evidence" value="ECO:0007669"/>
    <property type="project" value="InterPro"/>
</dbReference>
<accession>A0A3B0X9H5</accession>
<dbReference type="EMBL" id="UOFG01000109">
    <property type="protein sequence ID" value="VAW60122.1"/>
    <property type="molecule type" value="Genomic_DNA"/>
</dbReference>
<dbReference type="InterPro" id="IPR010285">
    <property type="entry name" value="DNA_helicase_pif1-like_DEAD"/>
</dbReference>
<dbReference type="Gene3D" id="1.10.150.80">
    <property type="entry name" value="HRDC domain"/>
    <property type="match status" value="1"/>
</dbReference>
<dbReference type="GO" id="GO:0006281">
    <property type="term" value="P:DNA repair"/>
    <property type="evidence" value="ECO:0007669"/>
    <property type="project" value="InterPro"/>
</dbReference>
<reference evidence="2" key="1">
    <citation type="submission" date="2018-06" db="EMBL/GenBank/DDBJ databases">
        <authorList>
            <person name="Zhirakovskaya E."/>
        </authorList>
    </citation>
    <scope>NUCLEOTIDE SEQUENCE</scope>
</reference>
<dbReference type="SMART" id="SM00341">
    <property type="entry name" value="HRDC"/>
    <property type="match status" value="1"/>
</dbReference>